<proteinExistence type="predicted"/>
<name>A0AA35S4J7_GEOBA</name>
<dbReference type="AlphaFoldDB" id="A0AA35S4J7"/>
<accession>A0AA35S4J7</accession>
<evidence type="ECO:0000313" key="1">
    <source>
        <dbReference type="EMBL" id="CAI8022533.1"/>
    </source>
</evidence>
<dbReference type="Proteomes" id="UP001174909">
    <property type="component" value="Unassembled WGS sequence"/>
</dbReference>
<comment type="caution">
    <text evidence="1">The sequence shown here is derived from an EMBL/GenBank/DDBJ whole genome shotgun (WGS) entry which is preliminary data.</text>
</comment>
<protein>
    <submittedName>
        <fullName evidence="1">Uncharacterized protein</fullName>
    </submittedName>
</protein>
<dbReference type="EMBL" id="CASHTH010001963">
    <property type="protein sequence ID" value="CAI8022533.1"/>
    <property type="molecule type" value="Genomic_DNA"/>
</dbReference>
<evidence type="ECO:0000313" key="2">
    <source>
        <dbReference type="Proteomes" id="UP001174909"/>
    </source>
</evidence>
<keyword evidence="2" id="KW-1185">Reference proteome</keyword>
<organism evidence="1 2">
    <name type="scientific">Geodia barretti</name>
    <name type="common">Barrett's horny sponge</name>
    <dbReference type="NCBI Taxonomy" id="519541"/>
    <lineage>
        <taxon>Eukaryota</taxon>
        <taxon>Metazoa</taxon>
        <taxon>Porifera</taxon>
        <taxon>Demospongiae</taxon>
        <taxon>Heteroscleromorpha</taxon>
        <taxon>Tetractinellida</taxon>
        <taxon>Astrophorina</taxon>
        <taxon>Geodiidae</taxon>
        <taxon>Geodia</taxon>
    </lineage>
</organism>
<sequence>MHTIQGTSEALEKAESLSQQCQEMEPKLGSKSFVILVKALLSQNKGREALSLLGRLEQDQLLFPQTQLNLMTHVLVEIGELGRVLDVLREKLCVPSDDGPGLPLEAWPQLQAAIQSSSDMELRQKLENLEKDLENVRKIPSQQ</sequence>
<reference evidence="1" key="1">
    <citation type="submission" date="2023-03" db="EMBL/GenBank/DDBJ databases">
        <authorList>
            <person name="Steffen K."/>
            <person name="Cardenas P."/>
        </authorList>
    </citation>
    <scope>NUCLEOTIDE SEQUENCE</scope>
</reference>
<gene>
    <name evidence="1" type="ORF">GBAR_LOCUS13222</name>
</gene>